<accession>A0A9P7JPL4</accession>
<dbReference type="EMBL" id="JABBWM010000071">
    <property type="protein sequence ID" value="KAG2096108.1"/>
    <property type="molecule type" value="Genomic_DNA"/>
</dbReference>
<keyword evidence="2" id="KW-1185">Reference proteome</keyword>
<name>A0A9P7JPL4_9AGAM</name>
<proteinExistence type="predicted"/>
<gene>
    <name evidence="1" type="ORF">F5147DRAFT_656718</name>
</gene>
<dbReference type="RefSeq" id="XP_041288115.1">
    <property type="nucleotide sequence ID" value="XM_041434154.1"/>
</dbReference>
<dbReference type="AlphaFoldDB" id="A0A9P7JPL4"/>
<protein>
    <submittedName>
        <fullName evidence="1">Uncharacterized protein</fullName>
    </submittedName>
</protein>
<dbReference type="OrthoDB" id="2672445at2759"/>
<comment type="caution">
    <text evidence="1">The sequence shown here is derived from an EMBL/GenBank/DDBJ whole genome shotgun (WGS) entry which is preliminary data.</text>
</comment>
<dbReference type="GeneID" id="64696413"/>
<reference evidence="1" key="1">
    <citation type="journal article" date="2020" name="New Phytol.">
        <title>Comparative genomics reveals dynamic genome evolution in host specialist ectomycorrhizal fungi.</title>
        <authorList>
            <person name="Lofgren L.A."/>
            <person name="Nguyen N.H."/>
            <person name="Vilgalys R."/>
            <person name="Ruytinx J."/>
            <person name="Liao H.L."/>
            <person name="Branco S."/>
            <person name="Kuo A."/>
            <person name="LaButti K."/>
            <person name="Lipzen A."/>
            <person name="Andreopoulos W."/>
            <person name="Pangilinan J."/>
            <person name="Riley R."/>
            <person name="Hundley H."/>
            <person name="Na H."/>
            <person name="Barry K."/>
            <person name="Grigoriev I.V."/>
            <person name="Stajich J.E."/>
            <person name="Kennedy P.G."/>
        </authorList>
    </citation>
    <scope>NUCLEOTIDE SEQUENCE</scope>
    <source>
        <strain evidence="1">FC423</strain>
    </source>
</reference>
<sequence>MDILQFAVSLLTEKASNHDVVTAVFVALPEGLVLDILVESATPRVGAAQRLRPAGLSVYMYCIHSENYWPVSKEMHKFPQHYSPVLFVGDFHSLLVPGGIEICDLLQKILKEIEEILTDALTILSCNTDLITDEEQKSSSQEFSRCRAYIVLSQRLINVRVELNKYTAYHRLTEQACATQREKNFRMGFLAAAAACEVPAVDTGTRTSHEI</sequence>
<evidence type="ECO:0000313" key="2">
    <source>
        <dbReference type="Proteomes" id="UP000823399"/>
    </source>
</evidence>
<organism evidence="1 2">
    <name type="scientific">Suillus discolor</name>
    <dbReference type="NCBI Taxonomy" id="1912936"/>
    <lineage>
        <taxon>Eukaryota</taxon>
        <taxon>Fungi</taxon>
        <taxon>Dikarya</taxon>
        <taxon>Basidiomycota</taxon>
        <taxon>Agaricomycotina</taxon>
        <taxon>Agaricomycetes</taxon>
        <taxon>Agaricomycetidae</taxon>
        <taxon>Boletales</taxon>
        <taxon>Suillineae</taxon>
        <taxon>Suillaceae</taxon>
        <taxon>Suillus</taxon>
    </lineage>
</organism>
<dbReference type="Proteomes" id="UP000823399">
    <property type="component" value="Unassembled WGS sequence"/>
</dbReference>
<evidence type="ECO:0000313" key="1">
    <source>
        <dbReference type="EMBL" id="KAG2096108.1"/>
    </source>
</evidence>